<evidence type="ECO:0000259" key="5">
    <source>
        <dbReference type="PROSITE" id="PS50850"/>
    </source>
</evidence>
<keyword evidence="4" id="KW-0472">Membrane</keyword>
<keyword evidence="4" id="KW-1133">Transmembrane helix</keyword>
<organism evidence="6 7">
    <name type="scientific">Sphagnurus paluster</name>
    <dbReference type="NCBI Taxonomy" id="117069"/>
    <lineage>
        <taxon>Eukaryota</taxon>
        <taxon>Fungi</taxon>
        <taxon>Dikarya</taxon>
        <taxon>Basidiomycota</taxon>
        <taxon>Agaricomycotina</taxon>
        <taxon>Agaricomycetes</taxon>
        <taxon>Agaricomycetidae</taxon>
        <taxon>Agaricales</taxon>
        <taxon>Tricholomatineae</taxon>
        <taxon>Lyophyllaceae</taxon>
        <taxon>Sphagnurus</taxon>
    </lineage>
</organism>
<dbReference type="EMBL" id="JABCKI010000650">
    <property type="protein sequence ID" value="KAG5649893.1"/>
    <property type="molecule type" value="Genomic_DNA"/>
</dbReference>
<dbReference type="InterPro" id="IPR011701">
    <property type="entry name" value="MFS"/>
</dbReference>
<dbReference type="PANTHER" id="PTHR11360:SF252">
    <property type="entry name" value="MAJOR FACILITATOR SUPERFAMILY (MFS) PROFILE DOMAIN-CONTAINING PROTEIN-RELATED"/>
    <property type="match status" value="1"/>
</dbReference>
<feature type="compositionally biased region" description="Polar residues" evidence="3">
    <location>
        <begin position="1"/>
        <end position="16"/>
    </location>
</feature>
<feature type="region of interest" description="Disordered" evidence="3">
    <location>
        <begin position="1"/>
        <end position="24"/>
    </location>
</feature>
<reference evidence="6" key="2">
    <citation type="submission" date="2021-10" db="EMBL/GenBank/DDBJ databases">
        <title>Phylogenomics reveals ancestral predisposition of the termite-cultivated fungus Termitomyces towards a domesticated lifestyle.</title>
        <authorList>
            <person name="Auxier B."/>
            <person name="Grum-Grzhimaylo A."/>
            <person name="Cardenas M.E."/>
            <person name="Lodge J.D."/>
            <person name="Laessoe T."/>
            <person name="Pedersen O."/>
            <person name="Smith M.E."/>
            <person name="Kuyper T.W."/>
            <person name="Franco-Molano E.A."/>
            <person name="Baroni T.J."/>
            <person name="Aanen D.K."/>
        </authorList>
    </citation>
    <scope>NUCLEOTIDE SEQUENCE</scope>
    <source>
        <strain evidence="6">D49</strain>
    </source>
</reference>
<comment type="subcellular location">
    <subcellularLocation>
        <location evidence="1">Membrane</location>
        <topology evidence="1">Multi-pass membrane protein</topology>
    </subcellularLocation>
</comment>
<feature type="domain" description="Major facilitator superfamily (MFS) profile" evidence="5">
    <location>
        <begin position="47"/>
        <end position="256"/>
    </location>
</feature>
<proteinExistence type="inferred from homology"/>
<accession>A0A9P7GJX8</accession>
<keyword evidence="4" id="KW-0812">Transmembrane</keyword>
<gene>
    <name evidence="6" type="ORF">H0H81_001626</name>
</gene>
<feature type="transmembrane region" description="Helical" evidence="4">
    <location>
        <begin position="83"/>
        <end position="103"/>
    </location>
</feature>
<dbReference type="PROSITE" id="PS50850">
    <property type="entry name" value="MFS"/>
    <property type="match status" value="1"/>
</dbReference>
<evidence type="ECO:0000256" key="4">
    <source>
        <dbReference type="SAM" id="Phobius"/>
    </source>
</evidence>
<evidence type="ECO:0000256" key="3">
    <source>
        <dbReference type="SAM" id="MobiDB-lite"/>
    </source>
</evidence>
<evidence type="ECO:0000256" key="1">
    <source>
        <dbReference type="ARBA" id="ARBA00004141"/>
    </source>
</evidence>
<feature type="transmembrane region" description="Helical" evidence="4">
    <location>
        <begin position="172"/>
        <end position="193"/>
    </location>
</feature>
<evidence type="ECO:0000313" key="6">
    <source>
        <dbReference type="EMBL" id="KAG5649893.1"/>
    </source>
</evidence>
<protein>
    <recommendedName>
        <fullName evidence="5">Major facilitator superfamily (MFS) profile domain-containing protein</fullName>
    </recommendedName>
</protein>
<dbReference type="SUPFAM" id="SSF103473">
    <property type="entry name" value="MFS general substrate transporter"/>
    <property type="match status" value="1"/>
</dbReference>
<sequence>MSADSFSTSSKEASTISDEKARSLGESEVQKPKILEPIYDEGWRAWATLIGATCALTATFGYINAFGVYQDFYTRAGVASASSISWVGSTQLFFAFLMGLPAGKLLDMGYFRQTIFTGSLLFVFSLFMVSLAHHDQYYQIYLPQGLGMGIGAGLVYLPCLAIQSHHWRRRRALAMGITVSGAGMGGIIFPIMLNQLFESSLGFAWSVRVSGFLVLGLLILGNVLMCTNPTLEVLEKPKLDIKGILADIPFAIANFA</sequence>
<comment type="caution">
    <text evidence="6">The sequence shown here is derived from an EMBL/GenBank/DDBJ whole genome shotgun (WGS) entry which is preliminary data.</text>
</comment>
<dbReference type="AlphaFoldDB" id="A0A9P7GJX8"/>
<dbReference type="InterPro" id="IPR050327">
    <property type="entry name" value="Proton-linked_MCT"/>
</dbReference>
<name>A0A9P7GJX8_9AGAR</name>
<feature type="transmembrane region" description="Helical" evidence="4">
    <location>
        <begin position="115"/>
        <end position="134"/>
    </location>
</feature>
<dbReference type="GO" id="GO:0022857">
    <property type="term" value="F:transmembrane transporter activity"/>
    <property type="evidence" value="ECO:0007669"/>
    <property type="project" value="InterPro"/>
</dbReference>
<evidence type="ECO:0000256" key="2">
    <source>
        <dbReference type="ARBA" id="ARBA00006727"/>
    </source>
</evidence>
<feature type="transmembrane region" description="Helical" evidence="4">
    <location>
        <begin position="43"/>
        <end position="63"/>
    </location>
</feature>
<keyword evidence="7" id="KW-1185">Reference proteome</keyword>
<comment type="similarity">
    <text evidence="2">Belongs to the major facilitator superfamily. Monocarboxylate porter (TC 2.A.1.13) family.</text>
</comment>
<reference evidence="6" key="1">
    <citation type="submission" date="2021-02" db="EMBL/GenBank/DDBJ databases">
        <authorList>
            <person name="Nieuwenhuis M."/>
            <person name="Van De Peppel L.J.J."/>
        </authorList>
    </citation>
    <scope>NUCLEOTIDE SEQUENCE</scope>
    <source>
        <strain evidence="6">D49</strain>
    </source>
</reference>
<evidence type="ECO:0000313" key="7">
    <source>
        <dbReference type="Proteomes" id="UP000717328"/>
    </source>
</evidence>
<dbReference type="Proteomes" id="UP000717328">
    <property type="component" value="Unassembled WGS sequence"/>
</dbReference>
<dbReference type="OrthoDB" id="6499973at2759"/>
<dbReference type="InterPro" id="IPR036259">
    <property type="entry name" value="MFS_trans_sf"/>
</dbReference>
<dbReference type="GO" id="GO:0016020">
    <property type="term" value="C:membrane"/>
    <property type="evidence" value="ECO:0007669"/>
    <property type="project" value="UniProtKB-SubCell"/>
</dbReference>
<dbReference type="PANTHER" id="PTHR11360">
    <property type="entry name" value="MONOCARBOXYLATE TRANSPORTER"/>
    <property type="match status" value="1"/>
</dbReference>
<feature type="transmembrane region" description="Helical" evidence="4">
    <location>
        <begin position="205"/>
        <end position="226"/>
    </location>
</feature>
<dbReference type="Pfam" id="PF07690">
    <property type="entry name" value="MFS_1"/>
    <property type="match status" value="1"/>
</dbReference>
<dbReference type="InterPro" id="IPR020846">
    <property type="entry name" value="MFS_dom"/>
</dbReference>
<dbReference type="Gene3D" id="1.20.1250.20">
    <property type="entry name" value="MFS general substrate transporter like domains"/>
    <property type="match status" value="1"/>
</dbReference>